<sequence>MAPNAQATLSGHAYSLEGSSSVIVDGSTYSLSPTENACVVQIMPTNTESSGPITLANGLIVTPVTSADKPGVNPALDLPNGVVISAGGPSAVVSGTTYSVLPSNYRLLVNGASTLTLPPKPSPSFFTVDRKIFTAASNGFYLAGGTILPSGADVTVSGVDVRLGTNSALHIGSATLATSGPASTNGVGGAIVAAFKAPASDQKAAATRKEASGFGLAGALGAGVGTLTYLI</sequence>
<dbReference type="AlphaFoldDB" id="A0AAD9YYB3"/>
<protein>
    <submittedName>
        <fullName evidence="1">Uncharacterized protein</fullName>
    </submittedName>
</protein>
<organism evidence="1 2">
    <name type="scientific">Lepraria neglecta</name>
    <dbReference type="NCBI Taxonomy" id="209136"/>
    <lineage>
        <taxon>Eukaryota</taxon>
        <taxon>Fungi</taxon>
        <taxon>Dikarya</taxon>
        <taxon>Ascomycota</taxon>
        <taxon>Pezizomycotina</taxon>
        <taxon>Lecanoromycetes</taxon>
        <taxon>OSLEUM clade</taxon>
        <taxon>Lecanoromycetidae</taxon>
        <taxon>Lecanorales</taxon>
        <taxon>Lecanorineae</taxon>
        <taxon>Stereocaulaceae</taxon>
        <taxon>Lepraria</taxon>
    </lineage>
</organism>
<evidence type="ECO:0000313" key="1">
    <source>
        <dbReference type="EMBL" id="KAK3168229.1"/>
    </source>
</evidence>
<name>A0AAD9YYB3_9LECA</name>
<reference evidence="1" key="1">
    <citation type="submission" date="2022-11" db="EMBL/GenBank/DDBJ databases">
        <title>Chromosomal genome sequence assembly and mating type (MAT) locus characterization of the leprose asexual lichenized fungus Lepraria neglecta (Nyl.) Erichsen.</title>
        <authorList>
            <person name="Allen J.L."/>
            <person name="Pfeffer B."/>
        </authorList>
    </citation>
    <scope>NUCLEOTIDE SEQUENCE</scope>
    <source>
        <strain evidence="1">Allen 5258</strain>
    </source>
</reference>
<comment type="caution">
    <text evidence="1">The sequence shown here is derived from an EMBL/GenBank/DDBJ whole genome shotgun (WGS) entry which is preliminary data.</text>
</comment>
<gene>
    <name evidence="1" type="ORF">OEA41_004675</name>
</gene>
<dbReference type="EMBL" id="JASNWA010000010">
    <property type="protein sequence ID" value="KAK3168229.1"/>
    <property type="molecule type" value="Genomic_DNA"/>
</dbReference>
<keyword evidence="2" id="KW-1185">Reference proteome</keyword>
<dbReference type="Proteomes" id="UP001276659">
    <property type="component" value="Unassembled WGS sequence"/>
</dbReference>
<proteinExistence type="predicted"/>
<accession>A0AAD9YYB3</accession>
<evidence type="ECO:0000313" key="2">
    <source>
        <dbReference type="Proteomes" id="UP001276659"/>
    </source>
</evidence>